<dbReference type="OrthoDB" id="7011237at2"/>
<dbReference type="EMBL" id="LR130779">
    <property type="protein sequence ID" value="VDN66380.1"/>
    <property type="molecule type" value="Genomic_DNA"/>
</dbReference>
<accession>A0A653BCI4</accession>
<name>A0A653BCI4_ECTOL</name>
<protein>
    <submittedName>
        <fullName evidence="1">Uncharacterized protein</fullName>
    </submittedName>
</protein>
<gene>
    <name evidence="1" type="ORF">POT9AD_5405</name>
</gene>
<dbReference type="AlphaFoldDB" id="A0A653BCI4"/>
<sequence length="101" mass="10708">MPYRRLVASLLAVALCLVANQSLAEQISGQLHISLTILKRCEVSAERDQQAVRVLGNGCAQAAYQLQDGRGRALPLKPDVGAASVSTQSVADAGSTLVVYW</sequence>
<evidence type="ECO:0000313" key="1">
    <source>
        <dbReference type="EMBL" id="VDN66380.1"/>
    </source>
</evidence>
<organism evidence="1">
    <name type="scientific">Ectopseudomonas oleovorans</name>
    <name type="common">Pseudomonas oleovorans</name>
    <dbReference type="NCBI Taxonomy" id="301"/>
    <lineage>
        <taxon>Bacteria</taxon>
        <taxon>Pseudomonadati</taxon>
        <taxon>Pseudomonadota</taxon>
        <taxon>Gammaproteobacteria</taxon>
        <taxon>Pseudomonadales</taxon>
        <taxon>Pseudomonadaceae</taxon>
        <taxon>Ectopseudomonas</taxon>
    </lineage>
</organism>
<proteinExistence type="predicted"/>
<reference evidence="1" key="1">
    <citation type="submission" date="2018-11" db="EMBL/GenBank/DDBJ databases">
        <authorList>
            <consortium name="Genoscope - CEA"/>
            <person name="William W."/>
        </authorList>
    </citation>
    <scope>NUCLEOTIDE SEQUENCE [LARGE SCALE GENOMIC DNA]</scope>
    <source>
        <strain evidence="1">T9AD</strain>
    </source>
</reference>